<dbReference type="Pfam" id="PF00486">
    <property type="entry name" value="Trans_reg_C"/>
    <property type="match status" value="1"/>
</dbReference>
<dbReference type="Gene3D" id="1.25.40.10">
    <property type="entry name" value="Tetratricopeptide repeat domain"/>
    <property type="match status" value="1"/>
</dbReference>
<comment type="caution">
    <text evidence="8">The sequence shown here is derived from an EMBL/GenBank/DDBJ whole genome shotgun (WGS) entry which is preliminary data.</text>
</comment>
<dbReference type="InterPro" id="IPR005158">
    <property type="entry name" value="BTAD"/>
</dbReference>
<dbReference type="AlphaFoldDB" id="A0A919UZE2"/>
<dbReference type="PANTHER" id="PTHR35807:SF1">
    <property type="entry name" value="TRANSCRIPTIONAL REGULATOR REDD"/>
    <property type="match status" value="1"/>
</dbReference>
<dbReference type="InterPro" id="IPR036388">
    <property type="entry name" value="WH-like_DNA-bd_sf"/>
</dbReference>
<evidence type="ECO:0000259" key="7">
    <source>
        <dbReference type="PROSITE" id="PS51755"/>
    </source>
</evidence>
<evidence type="ECO:0000256" key="6">
    <source>
        <dbReference type="SAM" id="MobiDB-lite"/>
    </source>
</evidence>
<keyword evidence="2" id="KW-0805">Transcription regulation</keyword>
<feature type="domain" description="OmpR/PhoB-type" evidence="7">
    <location>
        <begin position="1"/>
        <end position="72"/>
    </location>
</feature>
<feature type="DNA-binding region" description="OmpR/PhoB-type" evidence="5">
    <location>
        <begin position="1"/>
        <end position="72"/>
    </location>
</feature>
<dbReference type="InterPro" id="IPR001867">
    <property type="entry name" value="OmpR/PhoB-type_DNA-bd"/>
</dbReference>
<dbReference type="Gene3D" id="1.10.10.10">
    <property type="entry name" value="Winged helix-like DNA-binding domain superfamily/Winged helix DNA-binding domain"/>
    <property type="match status" value="1"/>
</dbReference>
<evidence type="ECO:0000313" key="9">
    <source>
        <dbReference type="Proteomes" id="UP000655287"/>
    </source>
</evidence>
<dbReference type="SUPFAM" id="SSF48452">
    <property type="entry name" value="TPR-like"/>
    <property type="match status" value="1"/>
</dbReference>
<sequence length="271" mass="30027">MQQTLLATLLVSGGTLVTVDSLMEELWGTTPPAKVENALQAQVSRLRRSLCRLEPGRESRLTTSVSGYVLAVDRGELDAWRFLNAVGTIRARVESGLRRDLRTEIAELREALALWRGPVYGGLVGGPLCQTAAGKYREARNAALALLYQLELDDGGHAKVLPELTELFAQNPLQEQFCKLLMISLYRSGRQIDALNVYRRFHRRLTDNLGIEPSPALRRYEQAILNHDPIMMYGDEHAAVTVPPPVTVPAPVPAAHGERPVRRAPQPVLAR</sequence>
<dbReference type="EMBL" id="BOOU01000014">
    <property type="protein sequence ID" value="GII76197.1"/>
    <property type="molecule type" value="Genomic_DNA"/>
</dbReference>
<keyword evidence="9" id="KW-1185">Reference proteome</keyword>
<keyword evidence="3 5" id="KW-0238">DNA-binding</keyword>
<dbReference type="SMART" id="SM01043">
    <property type="entry name" value="BTAD"/>
    <property type="match status" value="1"/>
</dbReference>
<evidence type="ECO:0000256" key="1">
    <source>
        <dbReference type="ARBA" id="ARBA00005820"/>
    </source>
</evidence>
<dbReference type="PROSITE" id="PS51755">
    <property type="entry name" value="OMPR_PHOB"/>
    <property type="match status" value="1"/>
</dbReference>
<evidence type="ECO:0000256" key="3">
    <source>
        <dbReference type="ARBA" id="ARBA00023125"/>
    </source>
</evidence>
<dbReference type="InterPro" id="IPR011990">
    <property type="entry name" value="TPR-like_helical_dom_sf"/>
</dbReference>
<dbReference type="SUPFAM" id="SSF46894">
    <property type="entry name" value="C-terminal effector domain of the bipartite response regulators"/>
    <property type="match status" value="1"/>
</dbReference>
<evidence type="ECO:0000256" key="4">
    <source>
        <dbReference type="ARBA" id="ARBA00023163"/>
    </source>
</evidence>
<dbReference type="Proteomes" id="UP000655287">
    <property type="component" value="Unassembled WGS sequence"/>
</dbReference>
<gene>
    <name evidence="8" type="ORF">Sru01_11790</name>
</gene>
<reference evidence="8" key="1">
    <citation type="submission" date="2021-01" db="EMBL/GenBank/DDBJ databases">
        <title>Whole genome shotgun sequence of Sphaerisporangium rufum NBRC 109079.</title>
        <authorList>
            <person name="Komaki H."/>
            <person name="Tamura T."/>
        </authorList>
    </citation>
    <scope>NUCLEOTIDE SEQUENCE</scope>
    <source>
        <strain evidence="8">NBRC 109079</strain>
    </source>
</reference>
<dbReference type="Pfam" id="PF03704">
    <property type="entry name" value="BTAD"/>
    <property type="match status" value="1"/>
</dbReference>
<accession>A0A919UZE2</accession>
<name>A0A919UZE2_9ACTN</name>
<evidence type="ECO:0000313" key="8">
    <source>
        <dbReference type="EMBL" id="GII76197.1"/>
    </source>
</evidence>
<protein>
    <recommendedName>
        <fullName evidence="7">OmpR/PhoB-type domain-containing protein</fullName>
    </recommendedName>
</protein>
<organism evidence="8 9">
    <name type="scientific">Sphaerisporangium rufum</name>
    <dbReference type="NCBI Taxonomy" id="1381558"/>
    <lineage>
        <taxon>Bacteria</taxon>
        <taxon>Bacillati</taxon>
        <taxon>Actinomycetota</taxon>
        <taxon>Actinomycetes</taxon>
        <taxon>Streptosporangiales</taxon>
        <taxon>Streptosporangiaceae</taxon>
        <taxon>Sphaerisporangium</taxon>
    </lineage>
</organism>
<dbReference type="InterPro" id="IPR016032">
    <property type="entry name" value="Sig_transdc_resp-reg_C-effctor"/>
</dbReference>
<dbReference type="GO" id="GO:0000160">
    <property type="term" value="P:phosphorelay signal transduction system"/>
    <property type="evidence" value="ECO:0007669"/>
    <property type="project" value="InterPro"/>
</dbReference>
<dbReference type="InterPro" id="IPR051677">
    <property type="entry name" value="AfsR-DnrI-RedD_regulator"/>
</dbReference>
<dbReference type="GO" id="GO:0003677">
    <property type="term" value="F:DNA binding"/>
    <property type="evidence" value="ECO:0007669"/>
    <property type="project" value="UniProtKB-UniRule"/>
</dbReference>
<comment type="similarity">
    <text evidence="1">Belongs to the AfsR/DnrI/RedD regulatory family.</text>
</comment>
<dbReference type="CDD" id="cd15831">
    <property type="entry name" value="BTAD"/>
    <property type="match status" value="1"/>
</dbReference>
<proteinExistence type="inferred from homology"/>
<evidence type="ECO:0000256" key="2">
    <source>
        <dbReference type="ARBA" id="ARBA00023015"/>
    </source>
</evidence>
<evidence type="ECO:0000256" key="5">
    <source>
        <dbReference type="PROSITE-ProRule" id="PRU01091"/>
    </source>
</evidence>
<feature type="region of interest" description="Disordered" evidence="6">
    <location>
        <begin position="250"/>
        <end position="271"/>
    </location>
</feature>
<dbReference type="GO" id="GO:0006355">
    <property type="term" value="P:regulation of DNA-templated transcription"/>
    <property type="evidence" value="ECO:0007669"/>
    <property type="project" value="InterPro"/>
</dbReference>
<dbReference type="RefSeq" id="WP_203982834.1">
    <property type="nucleotide sequence ID" value="NZ_BOOU01000014.1"/>
</dbReference>
<dbReference type="PANTHER" id="PTHR35807">
    <property type="entry name" value="TRANSCRIPTIONAL REGULATOR REDD-RELATED"/>
    <property type="match status" value="1"/>
</dbReference>
<keyword evidence="4" id="KW-0804">Transcription</keyword>